<comment type="caution">
    <text evidence="2">The sequence shown here is derived from an EMBL/GenBank/DDBJ whole genome shotgun (WGS) entry which is preliminary data.</text>
</comment>
<organism evidence="2 3">
    <name type="scientific">Porites lobata</name>
    <dbReference type="NCBI Taxonomy" id="104759"/>
    <lineage>
        <taxon>Eukaryota</taxon>
        <taxon>Metazoa</taxon>
        <taxon>Cnidaria</taxon>
        <taxon>Anthozoa</taxon>
        <taxon>Hexacorallia</taxon>
        <taxon>Scleractinia</taxon>
        <taxon>Fungiina</taxon>
        <taxon>Poritidae</taxon>
        <taxon>Porites</taxon>
    </lineage>
</organism>
<name>A0ABN8S4Y7_9CNID</name>
<keyword evidence="3" id="KW-1185">Reference proteome</keyword>
<gene>
    <name evidence="2" type="ORF">PLOB_00032554</name>
</gene>
<dbReference type="EMBL" id="CALNXK010000422">
    <property type="protein sequence ID" value="CAH3185340.1"/>
    <property type="molecule type" value="Genomic_DNA"/>
</dbReference>
<feature type="non-terminal residue" evidence="2">
    <location>
        <position position="1"/>
    </location>
</feature>
<dbReference type="Proteomes" id="UP001159405">
    <property type="component" value="Unassembled WGS sequence"/>
</dbReference>
<evidence type="ECO:0000313" key="2">
    <source>
        <dbReference type="EMBL" id="CAH3185340.1"/>
    </source>
</evidence>
<reference evidence="2 3" key="1">
    <citation type="submission" date="2022-05" db="EMBL/GenBank/DDBJ databases">
        <authorList>
            <consortium name="Genoscope - CEA"/>
            <person name="William W."/>
        </authorList>
    </citation>
    <scope>NUCLEOTIDE SEQUENCE [LARGE SCALE GENOMIC DNA]</scope>
</reference>
<evidence type="ECO:0000256" key="1">
    <source>
        <dbReference type="SAM" id="MobiDB-lite"/>
    </source>
</evidence>
<proteinExistence type="predicted"/>
<feature type="region of interest" description="Disordered" evidence="1">
    <location>
        <begin position="1"/>
        <end position="55"/>
    </location>
</feature>
<protein>
    <submittedName>
        <fullName evidence="2">Uncharacterized protein</fullName>
    </submittedName>
</protein>
<feature type="compositionally biased region" description="Polar residues" evidence="1">
    <location>
        <begin position="1"/>
        <end position="18"/>
    </location>
</feature>
<sequence>KQSQEIVASNEASAQNAVKKNEKDQPSSNKQQQSKSKEENDNRTSDKDVQDNTDNTEYFAKNKKSKMTVFFHAVLAPNFKFDAQQGDRIFMRFGGPLFGDFKTDVVEVYPERYG</sequence>
<evidence type="ECO:0000313" key="3">
    <source>
        <dbReference type="Proteomes" id="UP001159405"/>
    </source>
</evidence>
<feature type="compositionally biased region" description="Basic and acidic residues" evidence="1">
    <location>
        <begin position="35"/>
        <end position="50"/>
    </location>
</feature>
<accession>A0ABN8S4Y7</accession>